<name>A0A392RFG5_9FABA</name>
<evidence type="ECO:0000313" key="1">
    <source>
        <dbReference type="EMBL" id="MCI35311.1"/>
    </source>
</evidence>
<dbReference type="AlphaFoldDB" id="A0A392RFG5"/>
<protein>
    <submittedName>
        <fullName evidence="1">Uncharacterized protein</fullName>
    </submittedName>
</protein>
<accession>A0A392RFG5</accession>
<evidence type="ECO:0000313" key="2">
    <source>
        <dbReference type="Proteomes" id="UP000265520"/>
    </source>
</evidence>
<comment type="caution">
    <text evidence="1">The sequence shown here is derived from an EMBL/GenBank/DDBJ whole genome shotgun (WGS) entry which is preliminary data.</text>
</comment>
<sequence>CSVSCALRKNCPRVARASMRTREQLLSSARRAGVLGAARR</sequence>
<feature type="non-terminal residue" evidence="1">
    <location>
        <position position="1"/>
    </location>
</feature>
<proteinExistence type="predicted"/>
<reference evidence="1 2" key="1">
    <citation type="journal article" date="2018" name="Front. Plant Sci.">
        <title>Red Clover (Trifolium pratense) and Zigzag Clover (T. medium) - A Picture of Genomic Similarities and Differences.</title>
        <authorList>
            <person name="Dluhosova J."/>
            <person name="Istvanek J."/>
            <person name="Nedelnik J."/>
            <person name="Repkova J."/>
        </authorList>
    </citation>
    <scope>NUCLEOTIDE SEQUENCE [LARGE SCALE GENOMIC DNA]</scope>
    <source>
        <strain evidence="2">cv. 10/8</strain>
        <tissue evidence="1">Leaf</tissue>
    </source>
</reference>
<dbReference type="EMBL" id="LXQA010222173">
    <property type="protein sequence ID" value="MCI35311.1"/>
    <property type="molecule type" value="Genomic_DNA"/>
</dbReference>
<keyword evidence="2" id="KW-1185">Reference proteome</keyword>
<dbReference type="Proteomes" id="UP000265520">
    <property type="component" value="Unassembled WGS sequence"/>
</dbReference>
<organism evidence="1 2">
    <name type="scientific">Trifolium medium</name>
    <dbReference type="NCBI Taxonomy" id="97028"/>
    <lineage>
        <taxon>Eukaryota</taxon>
        <taxon>Viridiplantae</taxon>
        <taxon>Streptophyta</taxon>
        <taxon>Embryophyta</taxon>
        <taxon>Tracheophyta</taxon>
        <taxon>Spermatophyta</taxon>
        <taxon>Magnoliopsida</taxon>
        <taxon>eudicotyledons</taxon>
        <taxon>Gunneridae</taxon>
        <taxon>Pentapetalae</taxon>
        <taxon>rosids</taxon>
        <taxon>fabids</taxon>
        <taxon>Fabales</taxon>
        <taxon>Fabaceae</taxon>
        <taxon>Papilionoideae</taxon>
        <taxon>50 kb inversion clade</taxon>
        <taxon>NPAAA clade</taxon>
        <taxon>Hologalegina</taxon>
        <taxon>IRL clade</taxon>
        <taxon>Trifolieae</taxon>
        <taxon>Trifolium</taxon>
    </lineage>
</organism>